<dbReference type="GO" id="GO:0000255">
    <property type="term" value="P:allantoin metabolic process"/>
    <property type="evidence" value="ECO:0007669"/>
    <property type="project" value="InterPro"/>
</dbReference>
<evidence type="ECO:0000256" key="2">
    <source>
        <dbReference type="ARBA" id="ARBA00005793"/>
    </source>
</evidence>
<dbReference type="InterPro" id="IPR017580">
    <property type="entry name" value="OHCU_decarboxylase-1"/>
</dbReference>
<evidence type="ECO:0000313" key="9">
    <source>
        <dbReference type="Proteomes" id="UP000242254"/>
    </source>
</evidence>
<feature type="compositionally biased region" description="Basic and acidic residues" evidence="6">
    <location>
        <begin position="88"/>
        <end position="98"/>
    </location>
</feature>
<dbReference type="InterPro" id="IPR018020">
    <property type="entry name" value="OHCU_decarboxylase"/>
</dbReference>
<feature type="domain" description="Oxo-4-hydroxy-4-carboxy-5-ureidoimidazoline decarboxylase" evidence="7">
    <location>
        <begin position="11"/>
        <end position="162"/>
    </location>
</feature>
<dbReference type="AlphaFoldDB" id="A0A2G4SLK7"/>
<comment type="similarity">
    <text evidence="2">Belongs to the OHCU decarboxylase family.</text>
</comment>
<dbReference type="Pfam" id="PF09349">
    <property type="entry name" value="OHCU_decarbox"/>
    <property type="match status" value="1"/>
</dbReference>
<dbReference type="STRING" id="1340429.A0A2G4SLK7"/>
<protein>
    <recommendedName>
        <fullName evidence="5">Parahox neighbor</fullName>
    </recommendedName>
    <alternativeName>
        <fullName evidence="4">Ureidoimidazoline (2-oxo-4-hydroxy-4-carboxy-5-) decarboxylase</fullName>
    </alternativeName>
</protein>
<evidence type="ECO:0000256" key="5">
    <source>
        <dbReference type="ARBA" id="ARBA00032116"/>
    </source>
</evidence>
<dbReference type="Gene3D" id="1.10.3330.10">
    <property type="entry name" value="Oxo-4-hydroxy-4-carboxy-5-ureidoimidazoline decarboxylase"/>
    <property type="match status" value="1"/>
</dbReference>
<dbReference type="EMBL" id="KZ303857">
    <property type="protein sequence ID" value="PHZ09655.1"/>
    <property type="molecule type" value="Genomic_DNA"/>
</dbReference>
<dbReference type="PANTHER" id="PTHR37987:SF1">
    <property type="entry name" value="OXO-4-HYDROXY-4-CARBOXY-5-UREIDOIMIDAZOLINE DECARBOXYLASE DOMAIN-CONTAINING PROTEIN"/>
    <property type="match status" value="1"/>
</dbReference>
<dbReference type="UniPathway" id="UPA00394">
    <property type="reaction ID" value="UER00652"/>
</dbReference>
<dbReference type="Proteomes" id="UP000242254">
    <property type="component" value="Unassembled WGS sequence"/>
</dbReference>
<dbReference type="InterPro" id="IPR036778">
    <property type="entry name" value="OHCU_decarboxylase_sf"/>
</dbReference>
<gene>
    <name evidence="8" type="ORF">RHIMIDRAFT_309173</name>
</gene>
<sequence length="170" mass="19835">MDTLLPIKELNEADFENFIKTVNTLFETAPPLAKRLYEKRPYSSYDALINEADEIQSRLNKEERIEVINAHPRIGAPKQNLSAMSQREQGKGQEDNEVNEELKRLNEAYEQKFGFKFIVFVNGRTRKEIIPVLKERMEGQSREQELNTGIQEMIMIARDRLKKLGQQSHL</sequence>
<keyword evidence="9" id="KW-1185">Reference proteome</keyword>
<keyword evidence="3" id="KW-0659">Purine metabolism</keyword>
<comment type="function">
    <text evidence="1">Catalyzes the stereoselective decarboxylation of 2-oxo-4-hydroxy-4-carboxy-5-ureidoimidazoline (OHCU) to (S)-allantoin.</text>
</comment>
<evidence type="ECO:0000313" key="8">
    <source>
        <dbReference type="EMBL" id="PHZ09655.1"/>
    </source>
</evidence>
<name>A0A2G4SLK7_RHIZD</name>
<dbReference type="GO" id="GO:0019628">
    <property type="term" value="P:urate catabolic process"/>
    <property type="evidence" value="ECO:0007669"/>
    <property type="project" value="UniProtKB-UniPathway"/>
</dbReference>
<evidence type="ECO:0000256" key="3">
    <source>
        <dbReference type="ARBA" id="ARBA00022631"/>
    </source>
</evidence>
<reference evidence="8 9" key="1">
    <citation type="journal article" date="2016" name="Proc. Natl. Acad. Sci. U.S.A.">
        <title>Lipid metabolic changes in an early divergent fungus govern the establishment of a mutualistic symbiosis with endobacteria.</title>
        <authorList>
            <person name="Lastovetsky O.A."/>
            <person name="Gaspar M.L."/>
            <person name="Mondo S.J."/>
            <person name="LaButti K.M."/>
            <person name="Sandor L."/>
            <person name="Grigoriev I.V."/>
            <person name="Henry S.A."/>
            <person name="Pawlowska T.E."/>
        </authorList>
    </citation>
    <scope>NUCLEOTIDE SEQUENCE [LARGE SCALE GENOMIC DNA]</scope>
    <source>
        <strain evidence="8 9">ATCC 52813</strain>
    </source>
</reference>
<dbReference type="GO" id="GO:0006144">
    <property type="term" value="P:purine nucleobase metabolic process"/>
    <property type="evidence" value="ECO:0007669"/>
    <property type="project" value="UniProtKB-KW"/>
</dbReference>
<dbReference type="PANTHER" id="PTHR37987">
    <property type="entry name" value="CHROMOSOME 9, WHOLE GENOME SHOTGUN SEQUENCE"/>
    <property type="match status" value="1"/>
</dbReference>
<organism evidence="8 9">
    <name type="scientific">Rhizopus microsporus ATCC 52813</name>
    <dbReference type="NCBI Taxonomy" id="1340429"/>
    <lineage>
        <taxon>Eukaryota</taxon>
        <taxon>Fungi</taxon>
        <taxon>Fungi incertae sedis</taxon>
        <taxon>Mucoromycota</taxon>
        <taxon>Mucoromycotina</taxon>
        <taxon>Mucoromycetes</taxon>
        <taxon>Mucorales</taxon>
        <taxon>Mucorineae</taxon>
        <taxon>Rhizopodaceae</taxon>
        <taxon>Rhizopus</taxon>
    </lineage>
</organism>
<evidence type="ECO:0000256" key="1">
    <source>
        <dbReference type="ARBA" id="ARBA00002506"/>
    </source>
</evidence>
<evidence type="ECO:0000259" key="7">
    <source>
        <dbReference type="Pfam" id="PF09349"/>
    </source>
</evidence>
<evidence type="ECO:0000256" key="4">
    <source>
        <dbReference type="ARBA" id="ARBA00030624"/>
    </source>
</evidence>
<dbReference type="NCBIfam" id="TIGR03164">
    <property type="entry name" value="UHCUDC"/>
    <property type="match status" value="1"/>
</dbReference>
<accession>A0A2G4SLK7</accession>
<dbReference type="SUPFAM" id="SSF158694">
    <property type="entry name" value="UraD-Like"/>
    <property type="match status" value="1"/>
</dbReference>
<feature type="region of interest" description="Disordered" evidence="6">
    <location>
        <begin position="76"/>
        <end position="98"/>
    </location>
</feature>
<dbReference type="RefSeq" id="XP_023463363.1">
    <property type="nucleotide sequence ID" value="XM_023614589.1"/>
</dbReference>
<evidence type="ECO:0000256" key="6">
    <source>
        <dbReference type="SAM" id="MobiDB-lite"/>
    </source>
</evidence>
<proteinExistence type="inferred from homology"/>
<dbReference type="GeneID" id="35445578"/>